<dbReference type="AlphaFoldDB" id="A0A2N5J9N8"/>
<dbReference type="EMBL" id="NMWU01000021">
    <property type="protein sequence ID" value="PLS30926.1"/>
    <property type="molecule type" value="Genomic_DNA"/>
</dbReference>
<keyword evidence="2" id="KW-1185">Reference proteome</keyword>
<dbReference type="Gene3D" id="2.40.50.140">
    <property type="entry name" value="Nucleic acid-binding proteins"/>
    <property type="match status" value="1"/>
</dbReference>
<proteinExistence type="predicted"/>
<dbReference type="Pfam" id="PF10991">
    <property type="entry name" value="Enc34_ssDNA-bd"/>
    <property type="match status" value="1"/>
</dbReference>
<accession>A0A2N5J9N8</accession>
<dbReference type="InterPro" id="IPR012340">
    <property type="entry name" value="NA-bd_OB-fold"/>
</dbReference>
<comment type="caution">
    <text evidence="1">The sequence shown here is derived from an EMBL/GenBank/DDBJ whole genome shotgun (WGS) entry which is preliminary data.</text>
</comment>
<gene>
    <name evidence="1" type="ORF">Uis1B_1215</name>
</gene>
<protein>
    <submittedName>
        <fullName evidence="1">Uncharacterized protein</fullName>
    </submittedName>
</protein>
<dbReference type="Proteomes" id="UP000235050">
    <property type="component" value="Unassembled WGS sequence"/>
</dbReference>
<dbReference type="InterPro" id="IPR022595">
    <property type="entry name" value="Enc34_ssDNA-bd"/>
</dbReference>
<reference evidence="1 2" key="1">
    <citation type="submission" date="2017-07" db="EMBL/GenBank/DDBJ databases">
        <title>Bifidobacterium novel species.</title>
        <authorList>
            <person name="Lugli G.A."/>
            <person name="Milani C."/>
            <person name="Duranti S."/>
            <person name="Mangifesta M."/>
        </authorList>
    </citation>
    <scope>NUCLEOTIDE SEQUENCE [LARGE SCALE GENOMIC DNA]</scope>
    <source>
        <strain evidence="2">Uis1B</strain>
    </source>
</reference>
<sequence>MGTAGSPPMKVMHSFMPGSCVPADGPGRIGKVPRTDRLADERCDPVVRVRKVVDMADKKRKFSGDPVMVENVMLNWADTLFKIDEGENGNKKFGCDLLIDKKDTATVRALQQTLLPVYKKGCAEGNLDKEIVKEFYGKDVHGESIDCRKPSEKILELINAADTITPFQDRHQERQNM</sequence>
<evidence type="ECO:0000313" key="1">
    <source>
        <dbReference type="EMBL" id="PLS30926.1"/>
    </source>
</evidence>
<name>A0A2N5J9N8_9BIFI</name>
<evidence type="ECO:0000313" key="2">
    <source>
        <dbReference type="Proteomes" id="UP000235050"/>
    </source>
</evidence>
<organism evidence="1 2">
    <name type="scientific">Bifidobacterium margollesii</name>
    <dbReference type="NCBI Taxonomy" id="2020964"/>
    <lineage>
        <taxon>Bacteria</taxon>
        <taxon>Bacillati</taxon>
        <taxon>Actinomycetota</taxon>
        <taxon>Actinomycetes</taxon>
        <taxon>Bifidobacteriales</taxon>
        <taxon>Bifidobacteriaceae</taxon>
        <taxon>Bifidobacterium</taxon>
    </lineage>
</organism>